<reference evidence="1 2" key="1">
    <citation type="journal article" date="2019" name="Nat. Ecol. Evol.">
        <title>Megaphylogeny resolves global patterns of mushroom evolution.</title>
        <authorList>
            <person name="Varga T."/>
            <person name="Krizsan K."/>
            <person name="Foldi C."/>
            <person name="Dima B."/>
            <person name="Sanchez-Garcia M."/>
            <person name="Sanchez-Ramirez S."/>
            <person name="Szollosi G.J."/>
            <person name="Szarkandi J.G."/>
            <person name="Papp V."/>
            <person name="Albert L."/>
            <person name="Andreopoulos W."/>
            <person name="Angelini C."/>
            <person name="Antonin V."/>
            <person name="Barry K.W."/>
            <person name="Bougher N.L."/>
            <person name="Buchanan P."/>
            <person name="Buyck B."/>
            <person name="Bense V."/>
            <person name="Catcheside P."/>
            <person name="Chovatia M."/>
            <person name="Cooper J."/>
            <person name="Damon W."/>
            <person name="Desjardin D."/>
            <person name="Finy P."/>
            <person name="Geml J."/>
            <person name="Haridas S."/>
            <person name="Hughes K."/>
            <person name="Justo A."/>
            <person name="Karasinski D."/>
            <person name="Kautmanova I."/>
            <person name="Kiss B."/>
            <person name="Kocsube S."/>
            <person name="Kotiranta H."/>
            <person name="LaButti K.M."/>
            <person name="Lechner B.E."/>
            <person name="Liimatainen K."/>
            <person name="Lipzen A."/>
            <person name="Lukacs Z."/>
            <person name="Mihaltcheva S."/>
            <person name="Morgado L.N."/>
            <person name="Niskanen T."/>
            <person name="Noordeloos M.E."/>
            <person name="Ohm R.A."/>
            <person name="Ortiz-Santana B."/>
            <person name="Ovrebo C."/>
            <person name="Racz N."/>
            <person name="Riley R."/>
            <person name="Savchenko A."/>
            <person name="Shiryaev A."/>
            <person name="Soop K."/>
            <person name="Spirin V."/>
            <person name="Szebenyi C."/>
            <person name="Tomsovsky M."/>
            <person name="Tulloss R.E."/>
            <person name="Uehling J."/>
            <person name="Grigoriev I.V."/>
            <person name="Vagvolgyi C."/>
            <person name="Papp T."/>
            <person name="Martin F.M."/>
            <person name="Miettinen O."/>
            <person name="Hibbett D.S."/>
            <person name="Nagy L.G."/>
        </authorList>
    </citation>
    <scope>NUCLEOTIDE SEQUENCE [LARGE SCALE GENOMIC DNA]</scope>
    <source>
        <strain evidence="1 2">CBS 309.79</strain>
    </source>
</reference>
<dbReference type="OrthoDB" id="413520at2759"/>
<dbReference type="InterPro" id="IPR029063">
    <property type="entry name" value="SAM-dependent_MTases_sf"/>
</dbReference>
<proteinExistence type="predicted"/>
<organism evidence="1 2">
    <name type="scientific">Pterulicium gracile</name>
    <dbReference type="NCBI Taxonomy" id="1884261"/>
    <lineage>
        <taxon>Eukaryota</taxon>
        <taxon>Fungi</taxon>
        <taxon>Dikarya</taxon>
        <taxon>Basidiomycota</taxon>
        <taxon>Agaricomycotina</taxon>
        <taxon>Agaricomycetes</taxon>
        <taxon>Agaricomycetidae</taxon>
        <taxon>Agaricales</taxon>
        <taxon>Pleurotineae</taxon>
        <taxon>Pterulaceae</taxon>
        <taxon>Pterulicium</taxon>
    </lineage>
</organism>
<dbReference type="InterPro" id="IPR019410">
    <property type="entry name" value="Methyltransf_16"/>
</dbReference>
<evidence type="ECO:0000313" key="2">
    <source>
        <dbReference type="Proteomes" id="UP000305067"/>
    </source>
</evidence>
<dbReference type="GO" id="GO:0008757">
    <property type="term" value="F:S-adenosylmethionine-dependent methyltransferase activity"/>
    <property type="evidence" value="ECO:0007669"/>
    <property type="project" value="UniProtKB-ARBA"/>
</dbReference>
<protein>
    <submittedName>
        <fullName evidence="1">Putative methyltransferase-domain-containing protein</fullName>
    </submittedName>
</protein>
<name>A0A5C3QQ03_9AGAR</name>
<dbReference type="EMBL" id="ML178819">
    <property type="protein sequence ID" value="TFL04063.1"/>
    <property type="molecule type" value="Genomic_DNA"/>
</dbReference>
<gene>
    <name evidence="1" type="ORF">BDV98DRAFT_563492</name>
</gene>
<dbReference type="AlphaFoldDB" id="A0A5C3QQ03"/>
<dbReference type="STRING" id="1884261.A0A5C3QQ03"/>
<dbReference type="SUPFAM" id="SSF53335">
    <property type="entry name" value="S-adenosyl-L-methionine-dependent methyltransferases"/>
    <property type="match status" value="1"/>
</dbReference>
<dbReference type="CDD" id="cd02440">
    <property type="entry name" value="AdoMet_MTases"/>
    <property type="match status" value="1"/>
</dbReference>
<accession>A0A5C3QQ03</accession>
<dbReference type="Gene3D" id="3.40.50.150">
    <property type="entry name" value="Vaccinia Virus protein VP39"/>
    <property type="match status" value="1"/>
</dbReference>
<dbReference type="GO" id="GO:0005634">
    <property type="term" value="C:nucleus"/>
    <property type="evidence" value="ECO:0007669"/>
    <property type="project" value="TreeGrafter"/>
</dbReference>
<dbReference type="PANTHER" id="PTHR14614">
    <property type="entry name" value="HEPATOCELLULAR CARCINOMA-ASSOCIATED ANTIGEN"/>
    <property type="match status" value="1"/>
</dbReference>
<dbReference type="PANTHER" id="PTHR14614:SF162">
    <property type="entry name" value="EXPRESSED PROTEIN"/>
    <property type="match status" value="1"/>
</dbReference>
<dbReference type="GO" id="GO:0032259">
    <property type="term" value="P:methylation"/>
    <property type="evidence" value="ECO:0007669"/>
    <property type="project" value="UniProtKB-KW"/>
</dbReference>
<sequence length="392" mass="43768">MFYYISFLRPPPTASSTHTSLLITPQIANDLRTETCPNAHDIYYSWLPSAGLKPQKLTSWNPKNPYPKPVPVPLPSPLVLGKTYTLALSCNGSPVVPLTNVSANPLPFPVLSKPVRFYQGREEIKKQEQIDRIYTLVEKDRIIVSEQTSFDLDKKIWDSGIGLSAWLTDLYQDRSEERHQEPLVKKLRDILFAPERVDIIELGAGTGIVSLVVAALRYRLLRPQNSHHDDLPQDPSPSTIEPGRIIITDLDSAIPLLEENIKKNAALFDIVKPEAVVLDWDRCDEFQADDALPTAWDVILMADVTYNTSSFPALLRTLSSLLKPAPLALDRPTPLVLMGYKQRDPSERELFQNAKDKLGIEFVRVGSVPGWRGSGENGGNEEEAVEVWLAGG</sequence>
<keyword evidence="2" id="KW-1185">Reference proteome</keyword>
<dbReference type="Pfam" id="PF10294">
    <property type="entry name" value="Methyltransf_16"/>
    <property type="match status" value="1"/>
</dbReference>
<dbReference type="GO" id="GO:0005737">
    <property type="term" value="C:cytoplasm"/>
    <property type="evidence" value="ECO:0007669"/>
    <property type="project" value="TreeGrafter"/>
</dbReference>
<keyword evidence="1" id="KW-0489">Methyltransferase</keyword>
<evidence type="ECO:0000313" key="1">
    <source>
        <dbReference type="EMBL" id="TFL04063.1"/>
    </source>
</evidence>
<dbReference type="Proteomes" id="UP000305067">
    <property type="component" value="Unassembled WGS sequence"/>
</dbReference>
<keyword evidence="1" id="KW-0808">Transferase</keyword>